<evidence type="ECO:0000313" key="1">
    <source>
        <dbReference type="EMBL" id="KAB8500222.1"/>
    </source>
</evidence>
<organism evidence="1 2">
    <name type="scientific">Carpinus fangiana</name>
    <dbReference type="NCBI Taxonomy" id="176857"/>
    <lineage>
        <taxon>Eukaryota</taxon>
        <taxon>Viridiplantae</taxon>
        <taxon>Streptophyta</taxon>
        <taxon>Embryophyta</taxon>
        <taxon>Tracheophyta</taxon>
        <taxon>Spermatophyta</taxon>
        <taxon>Magnoliopsida</taxon>
        <taxon>eudicotyledons</taxon>
        <taxon>Gunneridae</taxon>
        <taxon>Pentapetalae</taxon>
        <taxon>rosids</taxon>
        <taxon>fabids</taxon>
        <taxon>Fagales</taxon>
        <taxon>Betulaceae</taxon>
        <taxon>Carpinus</taxon>
    </lineage>
</organism>
<dbReference type="AlphaFoldDB" id="A0A5N6L1B4"/>
<gene>
    <name evidence="1" type="ORF">FH972_025399</name>
</gene>
<sequence length="150" mass="17842">MAKMTKSVILDPCTRRSLSHLMKTIVLRYQTLMERFWRELQRHRLLALFHILQLSLFRLQVRRRTLGLAPQALMKPRDYEAARSSHTLVASKLELKLEAALKENALLKEKIMACLWSWRNIRLCRSIAPNVFVFKRFVPICPWSWRGIRL</sequence>
<protein>
    <submittedName>
        <fullName evidence="1">Uncharacterized protein</fullName>
    </submittedName>
</protein>
<dbReference type="EMBL" id="VIBQ01000050">
    <property type="protein sequence ID" value="KAB8500222.1"/>
    <property type="molecule type" value="Genomic_DNA"/>
</dbReference>
<name>A0A5N6L1B4_9ROSI</name>
<accession>A0A5N6L1B4</accession>
<evidence type="ECO:0000313" key="2">
    <source>
        <dbReference type="Proteomes" id="UP000327013"/>
    </source>
</evidence>
<keyword evidence="2" id="KW-1185">Reference proteome</keyword>
<dbReference type="Proteomes" id="UP000327013">
    <property type="component" value="Unassembled WGS sequence"/>
</dbReference>
<reference evidence="1 2" key="1">
    <citation type="submission" date="2019-06" db="EMBL/GenBank/DDBJ databases">
        <title>A chromosomal-level reference genome of Carpinus fangiana (Coryloideae, Betulaceae).</title>
        <authorList>
            <person name="Yang X."/>
            <person name="Wang Z."/>
            <person name="Zhang L."/>
            <person name="Hao G."/>
            <person name="Liu J."/>
            <person name="Yang Y."/>
        </authorList>
    </citation>
    <scope>NUCLEOTIDE SEQUENCE [LARGE SCALE GENOMIC DNA]</scope>
    <source>
        <strain evidence="1">Cfa_2016G</strain>
        <tissue evidence="1">Leaf</tissue>
    </source>
</reference>
<comment type="caution">
    <text evidence="1">The sequence shown here is derived from an EMBL/GenBank/DDBJ whole genome shotgun (WGS) entry which is preliminary data.</text>
</comment>
<proteinExistence type="predicted"/>